<keyword evidence="3" id="KW-1185">Reference proteome</keyword>
<reference evidence="3" key="1">
    <citation type="journal article" date="2014" name="Science">
        <title>The coffee genome provides insight into the convergent evolution of caffeine biosynthesis.</title>
        <authorList>
            <person name="Denoeud F."/>
            <person name="Carretero-Paulet L."/>
            <person name="Dereeper A."/>
            <person name="Droc G."/>
            <person name="Guyot R."/>
            <person name="Pietrella M."/>
            <person name="Zheng C."/>
            <person name="Alberti A."/>
            <person name="Anthony F."/>
            <person name="Aprea G."/>
            <person name="Aury J.M."/>
            <person name="Bento P."/>
            <person name="Bernard M."/>
            <person name="Bocs S."/>
            <person name="Campa C."/>
            <person name="Cenci A."/>
            <person name="Combes M.C."/>
            <person name="Crouzillat D."/>
            <person name="Da Silva C."/>
            <person name="Daddiego L."/>
            <person name="De Bellis F."/>
            <person name="Dussert S."/>
            <person name="Garsmeur O."/>
            <person name="Gayraud T."/>
            <person name="Guignon V."/>
            <person name="Jahn K."/>
            <person name="Jamilloux V."/>
            <person name="Joet T."/>
            <person name="Labadie K."/>
            <person name="Lan T."/>
            <person name="Leclercq J."/>
            <person name="Lepelley M."/>
            <person name="Leroy T."/>
            <person name="Li L.T."/>
            <person name="Librado P."/>
            <person name="Lopez L."/>
            <person name="Munoz A."/>
            <person name="Noel B."/>
            <person name="Pallavicini A."/>
            <person name="Perrotta G."/>
            <person name="Poncet V."/>
            <person name="Pot D."/>
            <person name="Priyono X."/>
            <person name="Rigoreau M."/>
            <person name="Rouard M."/>
            <person name="Rozas J."/>
            <person name="Tranchant-Dubreuil C."/>
            <person name="VanBuren R."/>
            <person name="Zhang Q."/>
            <person name="Andrade A.C."/>
            <person name="Argout X."/>
            <person name="Bertrand B."/>
            <person name="de Kochko A."/>
            <person name="Graziosi G."/>
            <person name="Henry R.J."/>
            <person name="Jayarama X."/>
            <person name="Ming R."/>
            <person name="Nagai C."/>
            <person name="Rounsley S."/>
            <person name="Sankoff D."/>
            <person name="Giuliano G."/>
            <person name="Albert V.A."/>
            <person name="Wincker P."/>
            <person name="Lashermes P."/>
        </authorList>
    </citation>
    <scope>NUCLEOTIDE SEQUENCE [LARGE SCALE GENOMIC DNA]</scope>
    <source>
        <strain evidence="3">cv. DH200-94</strain>
    </source>
</reference>
<dbReference type="PANTHER" id="PTHR33912">
    <property type="entry name" value="OS01G0939400 PROTEIN"/>
    <property type="match status" value="1"/>
</dbReference>
<protein>
    <submittedName>
        <fullName evidence="2">Uncharacterized protein</fullName>
    </submittedName>
</protein>
<dbReference type="Proteomes" id="UP000295252">
    <property type="component" value="Chromosome V"/>
</dbReference>
<evidence type="ECO:0000313" key="3">
    <source>
        <dbReference type="Proteomes" id="UP000295252"/>
    </source>
</evidence>
<feature type="region of interest" description="Disordered" evidence="1">
    <location>
        <begin position="1"/>
        <end position="28"/>
    </location>
</feature>
<dbReference type="Gramene" id="CDO99193">
    <property type="protein sequence ID" value="CDO99193"/>
    <property type="gene ID" value="GSCOC_T00026256001"/>
</dbReference>
<evidence type="ECO:0000313" key="2">
    <source>
        <dbReference type="EMBL" id="CDO99193.1"/>
    </source>
</evidence>
<dbReference type="GO" id="GO:0005737">
    <property type="term" value="C:cytoplasm"/>
    <property type="evidence" value="ECO:0007669"/>
    <property type="project" value="TreeGrafter"/>
</dbReference>
<name>A0A068TV57_COFCA</name>
<evidence type="ECO:0000256" key="1">
    <source>
        <dbReference type="SAM" id="MobiDB-lite"/>
    </source>
</evidence>
<dbReference type="PANTHER" id="PTHR33912:SF2">
    <property type="entry name" value="PUTATIVE-RELATED"/>
    <property type="match status" value="1"/>
</dbReference>
<organism evidence="2 3">
    <name type="scientific">Coffea canephora</name>
    <name type="common">Robusta coffee</name>
    <dbReference type="NCBI Taxonomy" id="49390"/>
    <lineage>
        <taxon>Eukaryota</taxon>
        <taxon>Viridiplantae</taxon>
        <taxon>Streptophyta</taxon>
        <taxon>Embryophyta</taxon>
        <taxon>Tracheophyta</taxon>
        <taxon>Spermatophyta</taxon>
        <taxon>Magnoliopsida</taxon>
        <taxon>eudicotyledons</taxon>
        <taxon>Gunneridae</taxon>
        <taxon>Pentapetalae</taxon>
        <taxon>asterids</taxon>
        <taxon>lamiids</taxon>
        <taxon>Gentianales</taxon>
        <taxon>Rubiaceae</taxon>
        <taxon>Ixoroideae</taxon>
        <taxon>Gardenieae complex</taxon>
        <taxon>Bertiereae - Coffeeae clade</taxon>
        <taxon>Coffeeae</taxon>
        <taxon>Coffea</taxon>
    </lineage>
</organism>
<dbReference type="InterPro" id="IPR040381">
    <property type="entry name" value="At4g14450-like"/>
</dbReference>
<gene>
    <name evidence="2" type="ORF">GSCOC_T00026256001</name>
</gene>
<dbReference type="AlphaFoldDB" id="A0A068TV57"/>
<accession>A0A068TV57</accession>
<dbReference type="OMA" id="ACIDVEC"/>
<dbReference type="EMBL" id="HG739087">
    <property type="protein sequence ID" value="CDO99193.1"/>
    <property type="molecule type" value="Genomic_DNA"/>
</dbReference>
<dbReference type="GO" id="GO:0005634">
    <property type="term" value="C:nucleus"/>
    <property type="evidence" value="ECO:0007669"/>
    <property type="project" value="TreeGrafter"/>
</dbReference>
<sequence length="120" mass="12920">MADNNRKGRNSSGNRSQPSRLQRRAPASIQINRVTDWNVAIPLLSPLITSPTSPGSTDLTAEIKSRSGGGVEESEKKEKLQPGVSAATSFKKWQHPAAPFCYEPAPLVPFVCTAGFGVDR</sequence>
<dbReference type="PhylomeDB" id="A0A068TV57"/>
<proteinExistence type="predicted"/>
<feature type="region of interest" description="Disordered" evidence="1">
    <location>
        <begin position="46"/>
        <end position="83"/>
    </location>
</feature>
<feature type="compositionally biased region" description="Polar residues" evidence="1">
    <location>
        <begin position="47"/>
        <end position="59"/>
    </location>
</feature>
<dbReference type="InParanoid" id="A0A068TV57"/>
<dbReference type="OrthoDB" id="673645at2759"/>